<gene>
    <name evidence="2" type="ORF">ADUPG1_011142</name>
</gene>
<evidence type="ECO:0000313" key="3">
    <source>
        <dbReference type="Proteomes" id="UP001057375"/>
    </source>
</evidence>
<organism evidence="2 3">
    <name type="scientific">Aduncisulcus paluster</name>
    <dbReference type="NCBI Taxonomy" id="2918883"/>
    <lineage>
        <taxon>Eukaryota</taxon>
        <taxon>Metamonada</taxon>
        <taxon>Carpediemonas-like organisms</taxon>
        <taxon>Aduncisulcus</taxon>
    </lineage>
</organism>
<name>A0ABQ5JUI4_9EUKA</name>
<keyword evidence="3" id="KW-1185">Reference proteome</keyword>
<sequence>SSSTAWRSYIPTPIAIALPFNVLPWYAMFAISERVYPKGSKRQLTSSVSSSQSGSSVGKKEESGMGSNPRSARTYSGNSQLSCTSSLHSSYSLPPLPPSASLKLPISIPVMSLPMLNCCIQEEETNISPTTLLTLDVRVILESYVQTHPDNRDLHKLGLEWKNCMNNARMTVKLEEIVWACVSVAVLSVACEEVERATLRAQHRKKLLDKYGITQEEEEEEEEEEDEADIDRSVLLNQIDKELDDYDREIIPNLRKKWNSPSEGLLSPIPKSLSDASSIGLILESFFGVLILVKSIHFIADPCGLVMPGEEEEGEEGEEDEELDEKCDVFLYSFRDFLCEIKRVEEEWEDVSKNRKSIESISALRKKKQDENDILDVAKRVDVTCLIGVSNLANAIIQNISLRNLVSDEYLLSFCNELKDCDDEIYPSIELAHKWLTQENDENSGEYEYEEEEEGEEEEEEESN</sequence>
<accession>A0ABQ5JUI4</accession>
<dbReference type="EMBL" id="BQXS01011864">
    <property type="protein sequence ID" value="GKT17615.1"/>
    <property type="molecule type" value="Genomic_DNA"/>
</dbReference>
<reference evidence="2" key="1">
    <citation type="submission" date="2022-03" db="EMBL/GenBank/DDBJ databases">
        <title>Draft genome sequence of Aduncisulcus paluster, a free-living microaerophilic Fornicata.</title>
        <authorList>
            <person name="Yuyama I."/>
            <person name="Kume K."/>
            <person name="Tamura T."/>
            <person name="Inagaki Y."/>
            <person name="Hashimoto T."/>
        </authorList>
    </citation>
    <scope>NUCLEOTIDE SEQUENCE</scope>
    <source>
        <strain evidence="2">NY0171</strain>
    </source>
</reference>
<evidence type="ECO:0000313" key="2">
    <source>
        <dbReference type="EMBL" id="GKT17615.1"/>
    </source>
</evidence>
<protein>
    <submittedName>
        <fullName evidence="2">Uncharacterized protein</fullName>
    </submittedName>
</protein>
<feature type="compositionally biased region" description="Polar residues" evidence="1">
    <location>
        <begin position="68"/>
        <end position="78"/>
    </location>
</feature>
<feature type="region of interest" description="Disordered" evidence="1">
    <location>
        <begin position="437"/>
        <end position="464"/>
    </location>
</feature>
<feature type="non-terminal residue" evidence="2">
    <location>
        <position position="1"/>
    </location>
</feature>
<feature type="compositionally biased region" description="Low complexity" evidence="1">
    <location>
        <begin position="46"/>
        <end position="57"/>
    </location>
</feature>
<proteinExistence type="predicted"/>
<evidence type="ECO:0000256" key="1">
    <source>
        <dbReference type="SAM" id="MobiDB-lite"/>
    </source>
</evidence>
<comment type="caution">
    <text evidence="2">The sequence shown here is derived from an EMBL/GenBank/DDBJ whole genome shotgun (WGS) entry which is preliminary data.</text>
</comment>
<dbReference type="Proteomes" id="UP001057375">
    <property type="component" value="Unassembled WGS sequence"/>
</dbReference>
<feature type="compositionally biased region" description="Acidic residues" evidence="1">
    <location>
        <begin position="439"/>
        <end position="464"/>
    </location>
</feature>
<feature type="region of interest" description="Disordered" evidence="1">
    <location>
        <begin position="42"/>
        <end position="81"/>
    </location>
</feature>